<dbReference type="PANTHER" id="PTHR47326:SF1">
    <property type="entry name" value="HTH PSQ-TYPE DOMAIN-CONTAINING PROTEIN"/>
    <property type="match status" value="1"/>
</dbReference>
<protein>
    <submittedName>
        <fullName evidence="1">Uncharacterized protein</fullName>
    </submittedName>
</protein>
<keyword evidence="2" id="KW-1185">Reference proteome</keyword>
<dbReference type="PANTHER" id="PTHR47326">
    <property type="entry name" value="TRANSPOSABLE ELEMENT TC3 TRANSPOSASE-LIKE PROTEIN"/>
    <property type="match status" value="1"/>
</dbReference>
<dbReference type="AlphaFoldDB" id="A0A8X7BU61"/>
<sequence length="135" mass="15810">MHDTRHTRSARTSELEEHVLREFELQPETSPCTVFATANVSPMTAWWRMLGAEGLRPYHAQHVHALKATDQQQRVSFFTMVPPALDCATRLCRTRAIQRLMQFHSGRHFNVHTRTYTNPQAIRLHPYQRRFSVDV</sequence>
<reference evidence="1" key="1">
    <citation type="submission" date="2020-08" db="EMBL/GenBank/DDBJ databases">
        <title>Multicomponent nature underlies the extraordinary mechanical properties of spider dragline silk.</title>
        <authorList>
            <person name="Kono N."/>
            <person name="Nakamura H."/>
            <person name="Mori M."/>
            <person name="Yoshida Y."/>
            <person name="Ohtoshi R."/>
            <person name="Malay A.D."/>
            <person name="Moran D.A.P."/>
            <person name="Tomita M."/>
            <person name="Numata K."/>
            <person name="Arakawa K."/>
        </authorList>
    </citation>
    <scope>NUCLEOTIDE SEQUENCE</scope>
</reference>
<comment type="caution">
    <text evidence="1">The sequence shown here is derived from an EMBL/GenBank/DDBJ whole genome shotgun (WGS) entry which is preliminary data.</text>
</comment>
<evidence type="ECO:0000313" key="2">
    <source>
        <dbReference type="Proteomes" id="UP000886998"/>
    </source>
</evidence>
<name>A0A8X7BU61_9ARAC</name>
<evidence type="ECO:0000313" key="1">
    <source>
        <dbReference type="EMBL" id="GFY42154.1"/>
    </source>
</evidence>
<organism evidence="1 2">
    <name type="scientific">Trichonephila inaurata madagascariensis</name>
    <dbReference type="NCBI Taxonomy" id="2747483"/>
    <lineage>
        <taxon>Eukaryota</taxon>
        <taxon>Metazoa</taxon>
        <taxon>Ecdysozoa</taxon>
        <taxon>Arthropoda</taxon>
        <taxon>Chelicerata</taxon>
        <taxon>Arachnida</taxon>
        <taxon>Araneae</taxon>
        <taxon>Araneomorphae</taxon>
        <taxon>Entelegynae</taxon>
        <taxon>Araneoidea</taxon>
        <taxon>Nephilidae</taxon>
        <taxon>Trichonephila</taxon>
        <taxon>Trichonephila inaurata</taxon>
    </lineage>
</organism>
<gene>
    <name evidence="1" type="ORF">TNIN_94971</name>
</gene>
<dbReference type="EMBL" id="BMAV01002909">
    <property type="protein sequence ID" value="GFY42154.1"/>
    <property type="molecule type" value="Genomic_DNA"/>
</dbReference>
<dbReference type="Proteomes" id="UP000886998">
    <property type="component" value="Unassembled WGS sequence"/>
</dbReference>
<proteinExistence type="predicted"/>
<accession>A0A8X7BU61</accession>